<sequence>MTIIKDKEEFLDWINLKDEEYIRKGFEYCNYRVADSMLNLDNLKIENIDITYKSFECTFFKNCVFFNCDINHSVFHSCTFVDCQFIQCKFYQTKFLFVELTNCQFIDCTITGLEFSDLDANNLIFIDCPEILDLSLRGFGKRSISFVRCYLHHLDVEPISVNENSPKEINQEIIDFEECIIKESSFDRIDFTKSTFKECDLSLIQFSSCEFSKNTIDVSNKTYANEFNMVDIRTILNSPPLDKIVLENIFGINSSDVKEYLIDLTSKIEFQSIFISYSFADKQFAKKINETLNRRGIMTFLWEYDSPGGKSLKNIMSSNIKNKDRVLFIASENSIKSKACQFELSKGREKQEITWNDVLFPIHIDNFLFDLEKEQIRPIENQDEYWKNIEELRKLNSLDFSDFVNPDSMDEHKFEKLIYRLIKGLRK</sequence>
<dbReference type="InterPro" id="IPR035897">
    <property type="entry name" value="Toll_tir_struct_dom_sf"/>
</dbReference>
<name>A0A2P6CFE3_9FLAO</name>
<dbReference type="EMBL" id="MSCK01000001">
    <property type="protein sequence ID" value="PQJ73630.1"/>
    <property type="molecule type" value="Genomic_DNA"/>
</dbReference>
<proteinExistence type="predicted"/>
<comment type="caution">
    <text evidence="2">The sequence shown here is derived from an EMBL/GenBank/DDBJ whole genome shotgun (WGS) entry which is preliminary data.</text>
</comment>
<dbReference type="Gene3D" id="2.160.20.80">
    <property type="entry name" value="E3 ubiquitin-protein ligase SopA"/>
    <property type="match status" value="2"/>
</dbReference>
<accession>A0A2P6CFE3</accession>
<dbReference type="SUPFAM" id="SSF52200">
    <property type="entry name" value="Toll/Interleukin receptor TIR domain"/>
    <property type="match status" value="1"/>
</dbReference>
<dbReference type="AlphaFoldDB" id="A0A2P6CFE3"/>
<evidence type="ECO:0000313" key="3">
    <source>
        <dbReference type="Proteomes" id="UP000247345"/>
    </source>
</evidence>
<reference evidence="2 3" key="1">
    <citation type="submission" date="2016-12" db="EMBL/GenBank/DDBJ databases">
        <title>Trade-off between light-utilization and light-protection in marine flavobacteria.</title>
        <authorList>
            <person name="Kumagai Y."/>
            <person name="Yoshizawa S."/>
            <person name="Kogure K."/>
            <person name="Iwasaki W."/>
        </authorList>
    </citation>
    <scope>NUCLEOTIDE SEQUENCE [LARGE SCALE GENOMIC DNA]</scope>
    <source>
        <strain evidence="2 3">KCTC 12100</strain>
    </source>
</reference>
<dbReference type="SUPFAM" id="SSF141571">
    <property type="entry name" value="Pentapeptide repeat-like"/>
    <property type="match status" value="2"/>
</dbReference>
<dbReference type="GO" id="GO:0007165">
    <property type="term" value="P:signal transduction"/>
    <property type="evidence" value="ECO:0007669"/>
    <property type="project" value="InterPro"/>
</dbReference>
<organism evidence="2 3">
    <name type="scientific">Polaribacter butkevichii</name>
    <dbReference type="NCBI Taxonomy" id="218490"/>
    <lineage>
        <taxon>Bacteria</taxon>
        <taxon>Pseudomonadati</taxon>
        <taxon>Bacteroidota</taxon>
        <taxon>Flavobacteriia</taxon>
        <taxon>Flavobacteriales</taxon>
        <taxon>Flavobacteriaceae</taxon>
    </lineage>
</organism>
<dbReference type="Proteomes" id="UP000247345">
    <property type="component" value="Unassembled WGS sequence"/>
</dbReference>
<dbReference type="PANTHER" id="PTHR42999:SF1">
    <property type="entry name" value="PENTAPEPTIDE REPEAT-CONTAINING PROTEIN"/>
    <property type="match status" value="1"/>
</dbReference>
<dbReference type="PROSITE" id="PS50104">
    <property type="entry name" value="TIR"/>
    <property type="match status" value="1"/>
</dbReference>
<evidence type="ECO:0000259" key="1">
    <source>
        <dbReference type="PROSITE" id="PS50104"/>
    </source>
</evidence>
<dbReference type="PANTHER" id="PTHR42999">
    <property type="entry name" value="ANTIBIOTIC RESISTANCE PROTEIN MCBG"/>
    <property type="match status" value="1"/>
</dbReference>
<evidence type="ECO:0000313" key="2">
    <source>
        <dbReference type="EMBL" id="PQJ73630.1"/>
    </source>
</evidence>
<dbReference type="OrthoDB" id="67652at2"/>
<dbReference type="InterPro" id="IPR052949">
    <property type="entry name" value="PA_immunity-related"/>
</dbReference>
<keyword evidence="3" id="KW-1185">Reference proteome</keyword>
<dbReference type="Pfam" id="PF13676">
    <property type="entry name" value="TIR_2"/>
    <property type="match status" value="1"/>
</dbReference>
<protein>
    <recommendedName>
        <fullName evidence="1">TIR domain-containing protein</fullName>
    </recommendedName>
</protein>
<dbReference type="InterPro" id="IPR000157">
    <property type="entry name" value="TIR_dom"/>
</dbReference>
<feature type="domain" description="TIR" evidence="1">
    <location>
        <begin position="269"/>
        <end position="421"/>
    </location>
</feature>
<dbReference type="Gene3D" id="3.40.50.10140">
    <property type="entry name" value="Toll/interleukin-1 receptor homology (TIR) domain"/>
    <property type="match status" value="1"/>
</dbReference>
<gene>
    <name evidence="2" type="ORF">BTO14_10275</name>
</gene>